<feature type="transmembrane region" description="Helical" evidence="16">
    <location>
        <begin position="280"/>
        <end position="298"/>
    </location>
</feature>
<comment type="similarity">
    <text evidence="16">Belongs to the cytochrome b family.</text>
</comment>
<evidence type="ECO:0000256" key="9">
    <source>
        <dbReference type="ARBA" id="ARBA00022792"/>
    </source>
</evidence>
<dbReference type="PROSITE" id="PS51003">
    <property type="entry name" value="CYTB_CTER"/>
    <property type="match status" value="1"/>
</dbReference>
<keyword evidence="10 16" id="KW-0249">Electron transport</keyword>
<evidence type="ECO:0000313" key="19">
    <source>
        <dbReference type="EMBL" id="BBJ70686.1"/>
    </source>
</evidence>
<feature type="domain" description="Cytochrome b/b6 N-terminal region profile" evidence="17">
    <location>
        <begin position="1"/>
        <end position="200"/>
    </location>
</feature>
<evidence type="ECO:0000256" key="5">
    <source>
        <dbReference type="ARBA" id="ARBA00022617"/>
    </source>
</evidence>
<evidence type="ECO:0000259" key="17">
    <source>
        <dbReference type="PROSITE" id="PS51002"/>
    </source>
</evidence>
<dbReference type="Pfam" id="PF00033">
    <property type="entry name" value="Cytochrome_B"/>
    <property type="match status" value="1"/>
</dbReference>
<dbReference type="Pfam" id="PF00032">
    <property type="entry name" value="Cytochrom_B_C"/>
    <property type="match status" value="1"/>
</dbReference>
<dbReference type="PANTHER" id="PTHR19271:SF16">
    <property type="entry name" value="CYTOCHROME B"/>
    <property type="match status" value="1"/>
</dbReference>
<dbReference type="SUPFAM" id="SSF81342">
    <property type="entry name" value="Transmembrane di-heme cytochromes"/>
    <property type="match status" value="1"/>
</dbReference>
<dbReference type="GO" id="GO:0016491">
    <property type="term" value="F:oxidoreductase activity"/>
    <property type="evidence" value="ECO:0007669"/>
    <property type="project" value="UniProtKB-UniRule"/>
</dbReference>
<comment type="function">
    <text evidence="1 16">Component of the ubiquinol-cytochrome c reductase complex (complex III or cytochrome b-c1 complex) that is part of the mitochondrial respiratory chain. The b-c1 complex mediates electron transfer from ubiquinol to cytochrome c. Contributes to the generation of a proton gradient across the mitochondrial membrane that is then used for ATP synthesis.</text>
</comment>
<keyword evidence="7 16" id="KW-0812">Transmembrane</keyword>
<comment type="subcellular location">
    <subcellularLocation>
        <location evidence="2">Mitochondrion inner membrane</location>
        <topology evidence="2">Multi-pass membrane protein</topology>
    </subcellularLocation>
</comment>
<proteinExistence type="inferred from homology"/>
<dbReference type="InterPro" id="IPR005797">
    <property type="entry name" value="Cyt_b/b6_N"/>
</dbReference>
<evidence type="ECO:0000259" key="18">
    <source>
        <dbReference type="PROSITE" id="PS51003"/>
    </source>
</evidence>
<keyword evidence="5 16" id="KW-0349">Heme</keyword>
<evidence type="ECO:0000256" key="12">
    <source>
        <dbReference type="ARBA" id="ARBA00023004"/>
    </source>
</evidence>
<dbReference type="InterPro" id="IPR016174">
    <property type="entry name" value="Di-haem_cyt_TM"/>
</dbReference>
<dbReference type="EMBL" id="AP019644">
    <property type="protein sequence ID" value="BBJ70686.1"/>
    <property type="molecule type" value="Genomic_DNA"/>
</dbReference>
<evidence type="ECO:0000256" key="2">
    <source>
        <dbReference type="ARBA" id="ARBA00004448"/>
    </source>
</evidence>
<keyword evidence="15 16" id="KW-0472">Membrane</keyword>
<feature type="transmembrane region" description="Helical" evidence="16">
    <location>
        <begin position="169"/>
        <end position="191"/>
    </location>
</feature>
<keyword evidence="12 16" id="KW-0408">Iron</keyword>
<keyword evidence="14 16" id="KW-0496">Mitochondrion</keyword>
<dbReference type="InterPro" id="IPR036150">
    <property type="entry name" value="Cyt_b/b6_C_sf"/>
</dbReference>
<feature type="transmembrane region" description="Helical" evidence="16">
    <location>
        <begin position="333"/>
        <end position="355"/>
    </location>
</feature>
<evidence type="ECO:0000256" key="10">
    <source>
        <dbReference type="ARBA" id="ARBA00022982"/>
    </source>
</evidence>
<feature type="transmembrane region" description="Helical" evidence="16">
    <location>
        <begin position="69"/>
        <end position="89"/>
    </location>
</feature>
<evidence type="ECO:0000256" key="15">
    <source>
        <dbReference type="ARBA" id="ARBA00023136"/>
    </source>
</evidence>
<sequence length="362" mass="41445">MLQIIRGNIVDLPINSSLSYYWCSGFMISGFLVIQIISGIILSLLYVADVNLSFPCIMELTNDSLFSWCVRYVHIWSVSFIFIVFSVHMGRALYYSSYTKVPVWNVGFILYLIMMVEAFLGYILPWHQMSYWAATVLTSVVQSIPFIGLKLYNFIVGGFSVTNVTLMRVFAAHIVLAFVIIGLSVVHLFYLHKTGSNNALFAPTGYTDAVYFHSYYTNKDFYCLMLLYFLCLFFIFYTPDLVLDAEAYLHADPLVTPASIKPEWYFLLYYAMLRSVSSKIGGLILVIVFLGVLWIPTSNYACCYFLSRQILFWLIVVLIILLSYLGGCHPEPPYVFISQLGSLLIVLALISYKFFWNFKSGF</sequence>
<reference evidence="19" key="1">
    <citation type="journal article" date="2019" name="Fish Pathol.">
        <title>Phylogenetic Analysis with Complete Mitochondrial Genome Sequences of Benedenia seriolae Specimens Derived from Japanese Seriola spp.</title>
        <authorList>
            <person name="Kawato S."/>
            <person name="Kobayashi K."/>
            <person name="Shirakashi S."/>
            <person name="Yanagi M."/>
            <person name="Fukuda Y."/>
            <person name="Yamashita H."/>
            <person name="Nozaki R."/>
            <person name="Hirono I."/>
            <person name="Kondo H."/>
        </authorList>
    </citation>
    <scope>NUCLEOTIDE SEQUENCE</scope>
    <source>
        <strain evidence="19">Shirahama01</strain>
    </source>
</reference>
<evidence type="ECO:0000256" key="14">
    <source>
        <dbReference type="ARBA" id="ARBA00023128"/>
    </source>
</evidence>
<dbReference type="PROSITE" id="PS51002">
    <property type="entry name" value="CYTB_NTER"/>
    <property type="match status" value="1"/>
</dbReference>
<dbReference type="InterPro" id="IPR027387">
    <property type="entry name" value="Cytb/b6-like_sf"/>
</dbReference>
<gene>
    <name evidence="19" type="primary">CYTB</name>
</gene>
<feature type="transmembrane region" description="Helical" evidence="16">
    <location>
        <begin position="131"/>
        <end position="149"/>
    </location>
</feature>
<dbReference type="InterPro" id="IPR005798">
    <property type="entry name" value="Cyt_b/b6_C"/>
</dbReference>
<dbReference type="GO" id="GO:0046872">
    <property type="term" value="F:metal ion binding"/>
    <property type="evidence" value="ECO:0007669"/>
    <property type="project" value="UniProtKB-UniRule"/>
</dbReference>
<evidence type="ECO:0000256" key="6">
    <source>
        <dbReference type="ARBA" id="ARBA00022660"/>
    </source>
</evidence>
<geneLocation type="mitochondrion" evidence="19"/>
<keyword evidence="11 16" id="KW-1133">Transmembrane helix</keyword>
<dbReference type="CDD" id="cd00284">
    <property type="entry name" value="Cytochrome_b_N"/>
    <property type="match status" value="1"/>
</dbReference>
<evidence type="ECO:0000256" key="11">
    <source>
        <dbReference type="ARBA" id="ARBA00022989"/>
    </source>
</evidence>
<comment type="cofactor">
    <cofactor evidence="16">
        <name>heme b</name>
        <dbReference type="ChEBI" id="CHEBI:60344"/>
    </cofactor>
    <text evidence="16">Binds 2 heme groups non-covalently.</text>
</comment>
<feature type="transmembrane region" description="Helical" evidence="16">
    <location>
        <begin position="310"/>
        <end position="327"/>
    </location>
</feature>
<dbReference type="PANTHER" id="PTHR19271">
    <property type="entry name" value="CYTOCHROME B"/>
    <property type="match status" value="1"/>
</dbReference>
<dbReference type="AlphaFoldDB" id="A0A499VWN3"/>
<dbReference type="Gene3D" id="1.20.810.10">
    <property type="entry name" value="Cytochrome Bc1 Complex, Chain C"/>
    <property type="match status" value="1"/>
</dbReference>
<keyword evidence="9" id="KW-0999">Mitochondrion inner membrane</keyword>
<dbReference type="GO" id="GO:0006122">
    <property type="term" value="P:mitochondrial electron transport, ubiquinol to cytochrome c"/>
    <property type="evidence" value="ECO:0007669"/>
    <property type="project" value="TreeGrafter"/>
</dbReference>
<feature type="transmembrane region" description="Helical" evidence="16">
    <location>
        <begin position="19"/>
        <end position="48"/>
    </location>
</feature>
<protein>
    <recommendedName>
        <fullName evidence="3 16">Cytochrome b</fullName>
    </recommendedName>
</protein>
<dbReference type="InterPro" id="IPR048259">
    <property type="entry name" value="Cytochrome_b_N_euk/bac"/>
</dbReference>
<evidence type="ECO:0000256" key="7">
    <source>
        <dbReference type="ARBA" id="ARBA00022692"/>
    </source>
</evidence>
<keyword evidence="4 16" id="KW-0813">Transport</keyword>
<feature type="transmembrane region" description="Helical" evidence="16">
    <location>
        <begin position="221"/>
        <end position="239"/>
    </location>
</feature>
<evidence type="ECO:0000256" key="3">
    <source>
        <dbReference type="ARBA" id="ARBA00013531"/>
    </source>
</evidence>
<dbReference type="SUPFAM" id="SSF81648">
    <property type="entry name" value="a domain/subunit of cytochrome bc1 complex (Ubiquinol-cytochrome c reductase)"/>
    <property type="match status" value="1"/>
</dbReference>
<feature type="domain" description="Cytochrome b/b6 C-terminal region profile" evidence="18">
    <location>
        <begin position="202"/>
        <end position="362"/>
    </location>
</feature>
<keyword evidence="13" id="KW-0830">Ubiquinone</keyword>
<name>A0A499VWN3_BENSE</name>
<evidence type="ECO:0000256" key="16">
    <source>
        <dbReference type="RuleBase" id="RU362117"/>
    </source>
</evidence>
<keyword evidence="8 16" id="KW-0479">Metal-binding</keyword>
<accession>A0A499VWN3</accession>
<evidence type="ECO:0000256" key="13">
    <source>
        <dbReference type="ARBA" id="ARBA00023075"/>
    </source>
</evidence>
<feature type="transmembrane region" description="Helical" evidence="16">
    <location>
        <begin position="101"/>
        <end position="124"/>
    </location>
</feature>
<dbReference type="GO" id="GO:0008121">
    <property type="term" value="F:quinol-cytochrome-c reductase activity"/>
    <property type="evidence" value="ECO:0007669"/>
    <property type="project" value="TreeGrafter"/>
</dbReference>
<organism evidence="19">
    <name type="scientific">Benedenia seriolae</name>
    <name type="common">Skin fluke</name>
    <dbReference type="NCBI Taxonomy" id="160838"/>
    <lineage>
        <taxon>Eukaryota</taxon>
        <taxon>Metazoa</taxon>
        <taxon>Spiralia</taxon>
        <taxon>Lophotrochozoa</taxon>
        <taxon>Platyhelminthes</taxon>
        <taxon>Monogenea</taxon>
        <taxon>Monopisthocotylea</taxon>
        <taxon>Capsalidea</taxon>
        <taxon>Capsalidae</taxon>
        <taxon>Benedenia</taxon>
    </lineage>
</organism>
<keyword evidence="6 16" id="KW-0679">Respiratory chain</keyword>
<dbReference type="GO" id="GO:0005743">
    <property type="term" value="C:mitochondrial inner membrane"/>
    <property type="evidence" value="ECO:0007669"/>
    <property type="project" value="UniProtKB-SubCell"/>
</dbReference>
<evidence type="ECO:0000256" key="8">
    <source>
        <dbReference type="ARBA" id="ARBA00022723"/>
    </source>
</evidence>
<evidence type="ECO:0000256" key="4">
    <source>
        <dbReference type="ARBA" id="ARBA00022448"/>
    </source>
</evidence>
<evidence type="ECO:0000256" key="1">
    <source>
        <dbReference type="ARBA" id="ARBA00002566"/>
    </source>
</evidence>